<dbReference type="NCBIfam" id="NF045510">
    <property type="entry name" value="4Cys_prefix_kin"/>
    <property type="match status" value="1"/>
</dbReference>
<keyword evidence="6" id="KW-0067">ATP-binding</keyword>
<feature type="compositionally biased region" description="Polar residues" evidence="9">
    <location>
        <begin position="382"/>
        <end position="391"/>
    </location>
</feature>
<evidence type="ECO:0000256" key="2">
    <source>
        <dbReference type="ARBA" id="ARBA00022527"/>
    </source>
</evidence>
<keyword evidence="3" id="KW-0808">Transferase</keyword>
<reference evidence="11 12" key="1">
    <citation type="submission" date="2022-04" db="EMBL/GenBank/DDBJ databases">
        <title>Positive selection, recombination, and allopatry shape intraspecific diversity of widespread and dominant cyanobacteria.</title>
        <authorList>
            <person name="Wei J."/>
            <person name="Shu W."/>
            <person name="Hu C."/>
        </authorList>
    </citation>
    <scope>NUCLEOTIDE SEQUENCE [LARGE SCALE GENOMIC DNA]</scope>
    <source>
        <strain evidence="11 12">GB2-A5</strain>
    </source>
</reference>
<evidence type="ECO:0000256" key="3">
    <source>
        <dbReference type="ARBA" id="ARBA00022679"/>
    </source>
</evidence>
<dbReference type="PANTHER" id="PTHR24363">
    <property type="entry name" value="SERINE/THREONINE PROTEIN KINASE"/>
    <property type="match status" value="1"/>
</dbReference>
<dbReference type="CDD" id="cd14014">
    <property type="entry name" value="STKc_PknB_like"/>
    <property type="match status" value="1"/>
</dbReference>
<feature type="compositionally biased region" description="Low complexity" evidence="9">
    <location>
        <begin position="409"/>
        <end position="419"/>
    </location>
</feature>
<keyword evidence="5 11" id="KW-0418">Kinase</keyword>
<dbReference type="Pfam" id="PF00069">
    <property type="entry name" value="Pkinase"/>
    <property type="match status" value="1"/>
</dbReference>
<name>A0ABV0JPG7_9CYAN</name>
<organism evidence="11 12">
    <name type="scientific">Funiculus sociatus GB2-A5</name>
    <dbReference type="NCBI Taxonomy" id="2933946"/>
    <lineage>
        <taxon>Bacteria</taxon>
        <taxon>Bacillati</taxon>
        <taxon>Cyanobacteriota</taxon>
        <taxon>Cyanophyceae</taxon>
        <taxon>Coleofasciculales</taxon>
        <taxon>Coleofasciculaceae</taxon>
        <taxon>Funiculus</taxon>
    </lineage>
</organism>
<dbReference type="GO" id="GO:0004674">
    <property type="term" value="F:protein serine/threonine kinase activity"/>
    <property type="evidence" value="ECO:0007669"/>
    <property type="project" value="UniProtKB-KW"/>
</dbReference>
<evidence type="ECO:0000256" key="1">
    <source>
        <dbReference type="ARBA" id="ARBA00012513"/>
    </source>
</evidence>
<dbReference type="InterPro" id="IPR011009">
    <property type="entry name" value="Kinase-like_dom_sf"/>
</dbReference>
<feature type="region of interest" description="Disordered" evidence="9">
    <location>
        <begin position="382"/>
        <end position="419"/>
    </location>
</feature>
<feature type="domain" description="Protein kinase" evidence="10">
    <location>
        <begin position="34"/>
        <end position="296"/>
    </location>
</feature>
<evidence type="ECO:0000256" key="9">
    <source>
        <dbReference type="SAM" id="MobiDB-lite"/>
    </source>
</evidence>
<evidence type="ECO:0000313" key="11">
    <source>
        <dbReference type="EMBL" id="MEP0865283.1"/>
    </source>
</evidence>
<dbReference type="Proteomes" id="UP001442494">
    <property type="component" value="Unassembled WGS sequence"/>
</dbReference>
<dbReference type="SUPFAM" id="SSF56112">
    <property type="entry name" value="Protein kinase-like (PK-like)"/>
    <property type="match status" value="1"/>
</dbReference>
<dbReference type="RefSeq" id="WP_190419770.1">
    <property type="nucleotide sequence ID" value="NZ_JAMPKK010000024.1"/>
</dbReference>
<protein>
    <recommendedName>
        <fullName evidence="1">non-specific serine/threonine protein kinase</fullName>
        <ecNumber evidence="1">2.7.11.1</ecNumber>
    </recommendedName>
</protein>
<evidence type="ECO:0000313" key="12">
    <source>
        <dbReference type="Proteomes" id="UP001442494"/>
    </source>
</evidence>
<accession>A0ABV0JPG7</accession>
<evidence type="ECO:0000256" key="5">
    <source>
        <dbReference type="ARBA" id="ARBA00022777"/>
    </source>
</evidence>
<dbReference type="PROSITE" id="PS00108">
    <property type="entry name" value="PROTEIN_KINASE_ST"/>
    <property type="match status" value="1"/>
</dbReference>
<evidence type="ECO:0000256" key="4">
    <source>
        <dbReference type="ARBA" id="ARBA00022741"/>
    </source>
</evidence>
<keyword evidence="4" id="KW-0547">Nucleotide-binding</keyword>
<proteinExistence type="predicted"/>
<dbReference type="InterPro" id="IPR000719">
    <property type="entry name" value="Prot_kinase_dom"/>
</dbReference>
<dbReference type="Gene3D" id="1.10.510.10">
    <property type="entry name" value="Transferase(Phosphotransferase) domain 1"/>
    <property type="match status" value="1"/>
</dbReference>
<keyword evidence="2 11" id="KW-0723">Serine/threonine-protein kinase</keyword>
<evidence type="ECO:0000259" key="10">
    <source>
        <dbReference type="PROSITE" id="PS50011"/>
    </source>
</evidence>
<evidence type="ECO:0000256" key="6">
    <source>
        <dbReference type="ARBA" id="ARBA00022840"/>
    </source>
</evidence>
<dbReference type="EMBL" id="JAMPKK010000024">
    <property type="protein sequence ID" value="MEP0865283.1"/>
    <property type="molecule type" value="Genomic_DNA"/>
</dbReference>
<comment type="caution">
    <text evidence="11">The sequence shown here is derived from an EMBL/GenBank/DDBJ whole genome shotgun (WGS) entry which is preliminary data.</text>
</comment>
<sequence length="594" mass="66305">MSLCINPNCLKPRNLDTELFCQACGTELLLEGRYRIVKILGGGGFGKTFEVSDRGTSKVLKVLITEHPKAISLFQQEAKVLSHLNHPGIPRTDGYFTFFPKNSQAPLHCLVMEKIEGLDLEEYLKQRENRPIDEKLALEWLTQLTKILHEVHQQNFFHRDIKPANIMLRADGHLVLIDFGTAREATGTYMQKVAGQQVTGIVSAGYTPLEQATGKAVPQSDFYALGRTFVYLLTGKPPDEFPEDPRIGKLIWRESASQVSKQLAGLIDYLMEPFPGKRPQNAQMILQCLLEINPIVKSPKPYVSPPSVAPKAVQNPLLSTQLQSSAASQRKSPKAETKTLFTKVAQSVQYTMLAILSTGLVRLSAPAIYKYFKFSHSHPLATRTQTETELSSSDKSENIPEQPIADSTSEPYSISSENNSIPIPDGWKKIQGQGAELWLPGSYFGGDPNKDSEAIAYNLKLLVQDYQRRQEVFKQSSLAAFDSQLDSVGSLTNVLAAVEPLMPGTTVDQYLEELIKQLPSQYQILEKNVVSLNYYQTGRIVAEFTAGGTRIKQMFYTIPSGNKFWVIVYSASADEFDRQLLVFEESIRTFVAKP</sequence>
<comment type="catalytic activity">
    <reaction evidence="7">
        <text>L-threonyl-[protein] + ATP = O-phospho-L-threonyl-[protein] + ADP + H(+)</text>
        <dbReference type="Rhea" id="RHEA:46608"/>
        <dbReference type="Rhea" id="RHEA-COMP:11060"/>
        <dbReference type="Rhea" id="RHEA-COMP:11605"/>
        <dbReference type="ChEBI" id="CHEBI:15378"/>
        <dbReference type="ChEBI" id="CHEBI:30013"/>
        <dbReference type="ChEBI" id="CHEBI:30616"/>
        <dbReference type="ChEBI" id="CHEBI:61977"/>
        <dbReference type="ChEBI" id="CHEBI:456216"/>
        <dbReference type="EC" id="2.7.11.1"/>
    </reaction>
</comment>
<dbReference type="Gene3D" id="3.40.1000.10">
    <property type="entry name" value="Mog1/PsbP, alpha/beta/alpha sandwich"/>
    <property type="match status" value="1"/>
</dbReference>
<comment type="catalytic activity">
    <reaction evidence="8">
        <text>L-seryl-[protein] + ATP = O-phospho-L-seryl-[protein] + ADP + H(+)</text>
        <dbReference type="Rhea" id="RHEA:17989"/>
        <dbReference type="Rhea" id="RHEA-COMP:9863"/>
        <dbReference type="Rhea" id="RHEA-COMP:11604"/>
        <dbReference type="ChEBI" id="CHEBI:15378"/>
        <dbReference type="ChEBI" id="CHEBI:29999"/>
        <dbReference type="ChEBI" id="CHEBI:30616"/>
        <dbReference type="ChEBI" id="CHEBI:83421"/>
        <dbReference type="ChEBI" id="CHEBI:456216"/>
        <dbReference type="EC" id="2.7.11.1"/>
    </reaction>
</comment>
<dbReference type="EC" id="2.7.11.1" evidence="1"/>
<evidence type="ECO:0000256" key="8">
    <source>
        <dbReference type="ARBA" id="ARBA00048679"/>
    </source>
</evidence>
<evidence type="ECO:0000256" key="7">
    <source>
        <dbReference type="ARBA" id="ARBA00047899"/>
    </source>
</evidence>
<dbReference type="PROSITE" id="PS50011">
    <property type="entry name" value="PROTEIN_KINASE_DOM"/>
    <property type="match status" value="1"/>
</dbReference>
<dbReference type="PANTHER" id="PTHR24363:SF0">
    <property type="entry name" value="SERINE_THREONINE KINASE LIKE DOMAIN CONTAINING 1"/>
    <property type="match status" value="1"/>
</dbReference>
<gene>
    <name evidence="11" type="ORF">NDI37_12475</name>
</gene>
<dbReference type="SMART" id="SM00220">
    <property type="entry name" value="S_TKc"/>
    <property type="match status" value="1"/>
</dbReference>
<dbReference type="InterPro" id="IPR008271">
    <property type="entry name" value="Ser/Thr_kinase_AS"/>
</dbReference>
<keyword evidence="12" id="KW-1185">Reference proteome</keyword>
<dbReference type="Gene3D" id="3.30.200.20">
    <property type="entry name" value="Phosphorylase Kinase, domain 1"/>
    <property type="match status" value="1"/>
</dbReference>